<evidence type="ECO:0000313" key="13">
    <source>
        <dbReference type="Proteomes" id="UP000182334"/>
    </source>
</evidence>
<comment type="pathway">
    <text evidence="2 11">Glycolipid biosynthesis; glycosylphosphatidylinositol-anchor biosynthesis.</text>
</comment>
<evidence type="ECO:0000313" key="12">
    <source>
        <dbReference type="EMBL" id="SGZ53602.1"/>
    </source>
</evidence>
<protein>
    <recommendedName>
        <fullName evidence="4 11">Protein PBN1</fullName>
    </recommendedName>
</protein>
<evidence type="ECO:0000256" key="6">
    <source>
        <dbReference type="ARBA" id="ARBA00022692"/>
    </source>
</evidence>
<gene>
    <name evidence="12" type="ORF">SAMEA4029010_CIC11G00000002249</name>
</gene>
<keyword evidence="7 11" id="KW-0256">Endoplasmic reticulum</keyword>
<evidence type="ECO:0000256" key="2">
    <source>
        <dbReference type="ARBA" id="ARBA00004687"/>
    </source>
</evidence>
<comment type="subcellular location">
    <subcellularLocation>
        <location evidence="11">Endoplasmic reticulum membrane</location>
        <topology evidence="11">Single-pass membrane protein</topology>
    </subcellularLocation>
    <subcellularLocation>
        <location evidence="1">Endoplasmic reticulum membrane</location>
        <topology evidence="1">Single-pass type III membrane protein</topology>
    </subcellularLocation>
</comment>
<feature type="transmembrane region" description="Helical" evidence="11">
    <location>
        <begin position="412"/>
        <end position="434"/>
    </location>
</feature>
<evidence type="ECO:0000256" key="7">
    <source>
        <dbReference type="ARBA" id="ARBA00022824"/>
    </source>
</evidence>
<proteinExistence type="inferred from homology"/>
<comment type="similarity">
    <text evidence="3 11">Belongs to the PIGX family.</text>
</comment>
<evidence type="ECO:0000256" key="8">
    <source>
        <dbReference type="ARBA" id="ARBA00022989"/>
    </source>
</evidence>
<evidence type="ECO:0000256" key="1">
    <source>
        <dbReference type="ARBA" id="ARBA00004643"/>
    </source>
</evidence>
<dbReference type="STRING" id="45354.A0A1L0BTM8"/>
<dbReference type="UniPathway" id="UPA00196"/>
<dbReference type="GO" id="GO:0000030">
    <property type="term" value="F:mannosyltransferase activity"/>
    <property type="evidence" value="ECO:0007669"/>
    <property type="project" value="TreeGrafter"/>
</dbReference>
<dbReference type="GO" id="GO:1990529">
    <property type="term" value="C:glycosylphosphatidylinositol-mannosyltransferase I complex"/>
    <property type="evidence" value="ECO:0007669"/>
    <property type="project" value="TreeGrafter"/>
</dbReference>
<evidence type="ECO:0000256" key="11">
    <source>
        <dbReference type="RuleBase" id="RU366056"/>
    </source>
</evidence>
<sequence length="446" mass="50626">MRHRTTFIHSRGKDNGIESLNSTYVEVVPGSTREDRLTYDAPSYSHISSLRIQVIKPFQRTPQTAPFSYDYQIGLHIYIVPKAVPEVNERQNFYAQVNSLLKETFDIELEEKDWILSLNSLYYHTDEYLKPHGNFAGKLPAEWDALDCSITEGTAVVKSFQALLNDLQVDAGTSGEYKEVGVFGIELFTTRDDLVLSGARVVFNDDDGDTLEDENKFVHRTLFHVKPRHRQISSVPIEYVPNGLHPIISLKESPKRPEDDDLRLCKLYYYAALNKNVFFDRYQTPEALTTLTVFGTTDLELPEYLVSGWGNEILMEVDPDAQFPIDLTLHTRYQLPKNDSGYTDVIIEKPLLFYGCETGSDSYLLKNSPFDNKAVIGGGYEKFFTDDTVFYRALEPGAVTITVPTAHGSANWVNLVTMLSVLLGIYIIVSKVFGVRRNVETIKKNQ</sequence>
<evidence type="ECO:0000256" key="10">
    <source>
        <dbReference type="ARBA" id="ARBA00023180"/>
    </source>
</evidence>
<comment type="function">
    <text evidence="11">Required for proper folding and/or the stability of a subset of proteins in the endoplasmic reticulum. Component of glycosylphosphatidylinositol-mannosyltransferase 1 which transfers the first of the 4 mannoses in the GPI-anchor precursors during GPI-anchor biosynthesis. Probably acts by stabilizing the mannosyltransferase GPI14.</text>
</comment>
<dbReference type="AlphaFoldDB" id="A0A1L0BTM8"/>
<dbReference type="InterPro" id="IPR042322">
    <property type="entry name" value="Pbn1"/>
</dbReference>
<evidence type="ECO:0000256" key="9">
    <source>
        <dbReference type="ARBA" id="ARBA00023136"/>
    </source>
</evidence>
<keyword evidence="10" id="KW-0325">Glycoprotein</keyword>
<keyword evidence="13" id="KW-1185">Reference proteome</keyword>
<dbReference type="PANTHER" id="PTHR28533">
    <property type="entry name" value="PROTEIN PBN1"/>
    <property type="match status" value="1"/>
</dbReference>
<accession>A0A1L0BTM8</accession>
<dbReference type="EMBL" id="LT635759">
    <property type="protein sequence ID" value="SGZ53602.1"/>
    <property type="molecule type" value="Genomic_DNA"/>
</dbReference>
<dbReference type="PANTHER" id="PTHR28533:SF1">
    <property type="entry name" value="PROTEIN PBN1"/>
    <property type="match status" value="1"/>
</dbReference>
<dbReference type="GO" id="GO:0005789">
    <property type="term" value="C:endoplasmic reticulum membrane"/>
    <property type="evidence" value="ECO:0007669"/>
    <property type="project" value="UniProtKB-SubCell"/>
</dbReference>
<name>A0A1L0BTM8_9ASCO</name>
<evidence type="ECO:0000256" key="5">
    <source>
        <dbReference type="ARBA" id="ARBA00022502"/>
    </source>
</evidence>
<organism evidence="12 13">
    <name type="scientific">Sungouiella intermedia</name>
    <dbReference type="NCBI Taxonomy" id="45354"/>
    <lineage>
        <taxon>Eukaryota</taxon>
        <taxon>Fungi</taxon>
        <taxon>Dikarya</taxon>
        <taxon>Ascomycota</taxon>
        <taxon>Saccharomycotina</taxon>
        <taxon>Pichiomycetes</taxon>
        <taxon>Metschnikowiaceae</taxon>
        <taxon>Sungouiella</taxon>
    </lineage>
</organism>
<dbReference type="InterPro" id="IPR013233">
    <property type="entry name" value="PIG-X/PBN1"/>
</dbReference>
<dbReference type="GO" id="GO:0006506">
    <property type="term" value="P:GPI anchor biosynthetic process"/>
    <property type="evidence" value="ECO:0007669"/>
    <property type="project" value="UniProtKB-UniPathway"/>
</dbReference>
<keyword evidence="6 11" id="KW-0812">Transmembrane</keyword>
<dbReference type="Pfam" id="PF08320">
    <property type="entry name" value="PIG-X"/>
    <property type="match status" value="1"/>
</dbReference>
<keyword evidence="8 11" id="KW-1133">Transmembrane helix</keyword>
<keyword evidence="9 11" id="KW-0472">Membrane</keyword>
<reference evidence="12 13" key="1">
    <citation type="submission" date="2016-10" db="EMBL/GenBank/DDBJ databases">
        <authorList>
            <person name="de Groot N.N."/>
        </authorList>
    </citation>
    <scope>NUCLEOTIDE SEQUENCE [LARGE SCALE GENOMIC DNA]</scope>
    <source>
        <strain evidence="12 13">CBS 141442</strain>
    </source>
</reference>
<evidence type="ECO:0000256" key="4">
    <source>
        <dbReference type="ARBA" id="ARBA00020410"/>
    </source>
</evidence>
<dbReference type="OrthoDB" id="5546453at2759"/>
<evidence type="ECO:0000256" key="3">
    <source>
        <dbReference type="ARBA" id="ARBA00010345"/>
    </source>
</evidence>
<dbReference type="SMART" id="SM00780">
    <property type="entry name" value="PIG-X"/>
    <property type="match status" value="1"/>
</dbReference>
<keyword evidence="5 11" id="KW-0337">GPI-anchor biosynthesis</keyword>
<dbReference type="Proteomes" id="UP000182334">
    <property type="component" value="Chromosome IV"/>
</dbReference>